<dbReference type="Proteomes" id="UP000184501">
    <property type="component" value="Unassembled WGS sequence"/>
</dbReference>
<protein>
    <submittedName>
        <fullName evidence="3">Uncharacterized protein</fullName>
    </submittedName>
</protein>
<feature type="compositionally biased region" description="Low complexity" evidence="2">
    <location>
        <begin position="31"/>
        <end position="60"/>
    </location>
</feature>
<evidence type="ECO:0000256" key="1">
    <source>
        <dbReference type="SAM" id="Coils"/>
    </source>
</evidence>
<sequence>MVSDSPVQHDIEGQQDHGASDSPAPVTSDQPGETATPATPVTPAAEAPAAAPATSEGASEGRSRKKSTARKTRTVALTLTVTGTEDGDWQADLVHGTTRVVRGLAVPAASVARAARELHPDISEGIETVLSTAREQHRARMEQLEAELQRVKQALAELGE</sequence>
<feature type="compositionally biased region" description="Basic and acidic residues" evidence="2">
    <location>
        <begin position="7"/>
        <end position="19"/>
    </location>
</feature>
<proteinExistence type="predicted"/>
<evidence type="ECO:0000313" key="4">
    <source>
        <dbReference type="Proteomes" id="UP000184501"/>
    </source>
</evidence>
<evidence type="ECO:0000256" key="2">
    <source>
        <dbReference type="SAM" id="MobiDB-lite"/>
    </source>
</evidence>
<reference evidence="3 4" key="1">
    <citation type="submission" date="2016-11" db="EMBL/GenBank/DDBJ databases">
        <authorList>
            <person name="Jaros S."/>
            <person name="Januszkiewicz K."/>
            <person name="Wedrychowicz H."/>
        </authorList>
    </citation>
    <scope>NUCLEOTIDE SEQUENCE [LARGE SCALE GENOMIC DNA]</scope>
    <source>
        <strain evidence="3 4">DSM 44523</strain>
    </source>
</reference>
<keyword evidence="4" id="KW-1185">Reference proteome</keyword>
<dbReference type="Pfam" id="PF19844">
    <property type="entry name" value="DUF6319"/>
    <property type="match status" value="1"/>
</dbReference>
<keyword evidence="1" id="KW-0175">Coiled coil</keyword>
<gene>
    <name evidence="3" type="ORF">SAMN05444320_11123</name>
</gene>
<name>A0A1M5L8B0_STRHI</name>
<feature type="region of interest" description="Disordered" evidence="2">
    <location>
        <begin position="1"/>
        <end position="73"/>
    </location>
</feature>
<accession>A0A1M5L8B0</accession>
<dbReference type="AlphaFoldDB" id="A0A1M5L8B0"/>
<dbReference type="EMBL" id="FQVN01000011">
    <property type="protein sequence ID" value="SHG61267.1"/>
    <property type="molecule type" value="Genomic_DNA"/>
</dbReference>
<dbReference type="InterPro" id="IPR046282">
    <property type="entry name" value="DUF6319"/>
</dbReference>
<feature type="coiled-coil region" evidence="1">
    <location>
        <begin position="127"/>
        <end position="154"/>
    </location>
</feature>
<dbReference type="RefSeq" id="WP_234995945.1">
    <property type="nucleotide sequence ID" value="NZ_FQVN01000011.1"/>
</dbReference>
<organism evidence="3 4">
    <name type="scientific">Streptoalloteichus hindustanus</name>
    <dbReference type="NCBI Taxonomy" id="2017"/>
    <lineage>
        <taxon>Bacteria</taxon>
        <taxon>Bacillati</taxon>
        <taxon>Actinomycetota</taxon>
        <taxon>Actinomycetes</taxon>
        <taxon>Pseudonocardiales</taxon>
        <taxon>Pseudonocardiaceae</taxon>
        <taxon>Streptoalloteichus</taxon>
    </lineage>
</organism>
<feature type="compositionally biased region" description="Basic residues" evidence="2">
    <location>
        <begin position="63"/>
        <end position="73"/>
    </location>
</feature>
<evidence type="ECO:0000313" key="3">
    <source>
        <dbReference type="EMBL" id="SHG61267.1"/>
    </source>
</evidence>